<evidence type="ECO:0000313" key="3">
    <source>
        <dbReference type="Proteomes" id="UP000030428"/>
    </source>
</evidence>
<organism evidence="2 3">
    <name type="scientific">Candidatus Thiomargarita nelsonii</name>
    <dbReference type="NCBI Taxonomy" id="1003181"/>
    <lineage>
        <taxon>Bacteria</taxon>
        <taxon>Pseudomonadati</taxon>
        <taxon>Pseudomonadota</taxon>
        <taxon>Gammaproteobacteria</taxon>
        <taxon>Thiotrichales</taxon>
        <taxon>Thiotrichaceae</taxon>
        <taxon>Thiomargarita</taxon>
    </lineage>
</organism>
<comment type="caution">
    <text evidence="2">The sequence shown here is derived from an EMBL/GenBank/DDBJ whole genome shotgun (WGS) entry which is preliminary data.</text>
</comment>
<dbReference type="Gene3D" id="3.40.50.1820">
    <property type="entry name" value="alpha/beta hydrolase"/>
    <property type="match status" value="1"/>
</dbReference>
<feature type="domain" description="GPI inositol-deacylase PGAP1-like alpha/beta" evidence="1">
    <location>
        <begin position="172"/>
        <end position="239"/>
    </location>
</feature>
<dbReference type="GO" id="GO:0016788">
    <property type="term" value="F:hydrolase activity, acting on ester bonds"/>
    <property type="evidence" value="ECO:0007669"/>
    <property type="project" value="InterPro"/>
</dbReference>
<reference evidence="2 3" key="1">
    <citation type="journal article" date="2016" name="Front. Microbiol.">
        <title>Single-Cell (Meta-)Genomics of a Dimorphic Candidatus Thiomargarita nelsonii Reveals Genomic Plasticity.</title>
        <authorList>
            <person name="Flood B.E."/>
            <person name="Fliss P."/>
            <person name="Jones D.S."/>
            <person name="Dick G.J."/>
            <person name="Jain S."/>
            <person name="Kaster A.K."/>
            <person name="Winkel M."/>
            <person name="Mussmann M."/>
            <person name="Bailey J."/>
        </authorList>
    </citation>
    <scope>NUCLEOTIDE SEQUENCE [LARGE SCALE GENOMIC DNA]</scope>
    <source>
        <strain evidence="2">Hydrate Ridge</strain>
    </source>
</reference>
<name>A0A0A6RPU6_9GAMM</name>
<protein>
    <recommendedName>
        <fullName evidence="1">GPI inositol-deacylase PGAP1-like alpha/beta domain-containing protein</fullName>
    </recommendedName>
</protein>
<gene>
    <name evidence="2" type="ORF">PN36_25785</name>
</gene>
<dbReference type="InterPro" id="IPR012908">
    <property type="entry name" value="PGAP1-ab_dom-like"/>
</dbReference>
<dbReference type="AlphaFoldDB" id="A0A0A6RPU6"/>
<dbReference type="InterPro" id="IPR029058">
    <property type="entry name" value="AB_hydrolase_fold"/>
</dbReference>
<accession>A0A0A6RPU6</accession>
<evidence type="ECO:0000313" key="2">
    <source>
        <dbReference type="EMBL" id="KHD05881.1"/>
    </source>
</evidence>
<dbReference type="Pfam" id="PF07819">
    <property type="entry name" value="PGAP1"/>
    <property type="match status" value="1"/>
</dbReference>
<proteinExistence type="predicted"/>
<keyword evidence="3" id="KW-1185">Reference proteome</keyword>
<evidence type="ECO:0000259" key="1">
    <source>
        <dbReference type="Pfam" id="PF07819"/>
    </source>
</evidence>
<dbReference type="EMBL" id="JSZA02000145">
    <property type="protein sequence ID" value="KHD05881.1"/>
    <property type="molecule type" value="Genomic_DNA"/>
</dbReference>
<dbReference type="Proteomes" id="UP000030428">
    <property type="component" value="Unassembled WGS sequence"/>
</dbReference>
<sequence length="414" mass="45298">MALTYGPDGNYDSTVGQTWVDVEIATDPDGFGQATAILRAGERFRGAENVPEVDIEMTACLLDGDECGNKFFSSATLQERRAPVVLIHGLWADKSSWVHEPWMTDDEGVEPMLIRHHFEVGFFNYNQNQGPTQVMGENARKLSDTIKSGSLSDPNNPGIGVCNRLVLKGFACTRADLVVHSMGGLVARKFIFDNARYRSHYNYVQGSIRRLITLATPHQGSQLANLLLLDNANVNNCIRDDDTNTQGIQNDDLNEAIEWLDFGGKRVDGGAIADLAVGGTLLTQLNSQNQEVYTYALFGDVGQQIDLNSTGDYLVEKQIEEAGCTYQDIFGNENSDGIVPIPSAQGRVTQNASLGNVLHVGMGARDDVATRVITLLNGNLNEFAQFASFLQNKTLFANLQMDVPRKQESNKNGG</sequence>
<dbReference type="SUPFAM" id="SSF53474">
    <property type="entry name" value="alpha/beta-Hydrolases"/>
    <property type="match status" value="1"/>
</dbReference>